<feature type="transmembrane region" description="Helical" evidence="1">
    <location>
        <begin position="12"/>
        <end position="31"/>
    </location>
</feature>
<organism evidence="2 3">
    <name type="scientific">Algoriphagus zhangzhouensis</name>
    <dbReference type="NCBI Taxonomy" id="1073327"/>
    <lineage>
        <taxon>Bacteria</taxon>
        <taxon>Pseudomonadati</taxon>
        <taxon>Bacteroidota</taxon>
        <taxon>Cytophagia</taxon>
        <taxon>Cytophagales</taxon>
        <taxon>Cyclobacteriaceae</taxon>
        <taxon>Algoriphagus</taxon>
    </lineage>
</organism>
<evidence type="ECO:0000313" key="2">
    <source>
        <dbReference type="EMBL" id="SHO60577.1"/>
    </source>
</evidence>
<name>A0A1M7Z6K9_9BACT</name>
<feature type="transmembrane region" description="Helical" evidence="1">
    <location>
        <begin position="37"/>
        <end position="57"/>
    </location>
</feature>
<feature type="transmembrane region" description="Helical" evidence="1">
    <location>
        <begin position="69"/>
        <end position="86"/>
    </location>
</feature>
<gene>
    <name evidence="2" type="ORF">SAMN04488108_0888</name>
</gene>
<keyword evidence="1" id="KW-1133">Transmembrane helix</keyword>
<protein>
    <submittedName>
        <fullName evidence="2">Uncharacterized protein</fullName>
    </submittedName>
</protein>
<sequence>MTTDTHIPKRQRIFLVIAISIGILLLSTYQLNLIKNGTLGVLIFLYSFGLSMSLLVSSALVDLNNLNTYLAWLSLSIIMLLVYWWTKDSPDFSISRTMDFYEKSKFNIYVTNSGTNALRTLFFFLIVYQLCNIFMKRLISKPLVNTFNQFSWTHDSSRRRITIFDVTFNIILYCVVIGSAVLK</sequence>
<accession>A0A1M7Z6K9</accession>
<proteinExistence type="predicted"/>
<reference evidence="3" key="1">
    <citation type="submission" date="2016-12" db="EMBL/GenBank/DDBJ databases">
        <authorList>
            <person name="Varghese N."/>
            <person name="Submissions S."/>
        </authorList>
    </citation>
    <scope>NUCLEOTIDE SEQUENCE [LARGE SCALE GENOMIC DNA]</scope>
    <source>
        <strain evidence="3">DSM 25035</strain>
    </source>
</reference>
<dbReference type="AlphaFoldDB" id="A0A1M7Z6K9"/>
<dbReference type="EMBL" id="FRXN01000001">
    <property type="protein sequence ID" value="SHO60577.1"/>
    <property type="molecule type" value="Genomic_DNA"/>
</dbReference>
<keyword evidence="3" id="KW-1185">Reference proteome</keyword>
<dbReference type="STRING" id="1073327.SAMN04488108_0888"/>
<evidence type="ECO:0000256" key="1">
    <source>
        <dbReference type="SAM" id="Phobius"/>
    </source>
</evidence>
<feature type="transmembrane region" description="Helical" evidence="1">
    <location>
        <begin position="161"/>
        <end position="182"/>
    </location>
</feature>
<keyword evidence="1" id="KW-0812">Transmembrane</keyword>
<evidence type="ECO:0000313" key="3">
    <source>
        <dbReference type="Proteomes" id="UP000184609"/>
    </source>
</evidence>
<feature type="transmembrane region" description="Helical" evidence="1">
    <location>
        <begin position="106"/>
        <end position="131"/>
    </location>
</feature>
<dbReference type="Proteomes" id="UP000184609">
    <property type="component" value="Unassembled WGS sequence"/>
</dbReference>
<keyword evidence="1" id="KW-0472">Membrane</keyword>